<dbReference type="PANTHER" id="PTHR23308">
    <property type="entry name" value="NUCLEAR INHIBITOR OF PROTEIN PHOSPHATASE-1"/>
    <property type="match status" value="1"/>
</dbReference>
<organism evidence="2 3">
    <name type="scientific">Singulisphaera acidiphila (strain ATCC BAA-1392 / DSM 18658 / VKM B-2454 / MOB10)</name>
    <dbReference type="NCBI Taxonomy" id="886293"/>
    <lineage>
        <taxon>Bacteria</taxon>
        <taxon>Pseudomonadati</taxon>
        <taxon>Planctomycetota</taxon>
        <taxon>Planctomycetia</taxon>
        <taxon>Isosphaerales</taxon>
        <taxon>Isosphaeraceae</taxon>
        <taxon>Singulisphaera</taxon>
    </lineage>
</organism>
<evidence type="ECO:0000313" key="3">
    <source>
        <dbReference type="Proteomes" id="UP000010798"/>
    </source>
</evidence>
<dbReference type="InterPro" id="IPR000253">
    <property type="entry name" value="FHA_dom"/>
</dbReference>
<reference evidence="2 3" key="1">
    <citation type="submission" date="2012-02" db="EMBL/GenBank/DDBJ databases">
        <title>Complete sequence of chromosome of Singulisphaera acidiphila DSM 18658.</title>
        <authorList>
            <consortium name="US DOE Joint Genome Institute (JGI-PGF)"/>
            <person name="Lucas S."/>
            <person name="Copeland A."/>
            <person name="Lapidus A."/>
            <person name="Glavina del Rio T."/>
            <person name="Dalin E."/>
            <person name="Tice H."/>
            <person name="Bruce D."/>
            <person name="Goodwin L."/>
            <person name="Pitluck S."/>
            <person name="Peters L."/>
            <person name="Ovchinnikova G."/>
            <person name="Chertkov O."/>
            <person name="Kyrpides N."/>
            <person name="Mavromatis K."/>
            <person name="Ivanova N."/>
            <person name="Brettin T."/>
            <person name="Detter J.C."/>
            <person name="Han C."/>
            <person name="Larimer F."/>
            <person name="Land M."/>
            <person name="Hauser L."/>
            <person name="Markowitz V."/>
            <person name="Cheng J.-F."/>
            <person name="Hugenholtz P."/>
            <person name="Woyke T."/>
            <person name="Wu D."/>
            <person name="Tindall B."/>
            <person name="Pomrenke H."/>
            <person name="Brambilla E."/>
            <person name="Klenk H.-P."/>
            <person name="Eisen J.A."/>
        </authorList>
    </citation>
    <scope>NUCLEOTIDE SEQUENCE [LARGE SCALE GENOMIC DNA]</scope>
    <source>
        <strain evidence="3">ATCC BAA-1392 / DSM 18658 / VKM B-2454 / MOB10</strain>
    </source>
</reference>
<protein>
    <submittedName>
        <fullName evidence="2">FHA domain-containing protein</fullName>
    </submittedName>
</protein>
<dbReference type="InterPro" id="IPR008984">
    <property type="entry name" value="SMAD_FHA_dom_sf"/>
</dbReference>
<dbReference type="OrthoDB" id="273653at2"/>
<name>L0D5W7_SINAD</name>
<dbReference type="HOGENOM" id="CLU_986591_0_0_0"/>
<dbReference type="Proteomes" id="UP000010798">
    <property type="component" value="Chromosome"/>
</dbReference>
<dbReference type="SMART" id="SM00240">
    <property type="entry name" value="FHA"/>
    <property type="match status" value="2"/>
</dbReference>
<evidence type="ECO:0000259" key="1">
    <source>
        <dbReference type="PROSITE" id="PS50006"/>
    </source>
</evidence>
<feature type="domain" description="FHA" evidence="1">
    <location>
        <begin position="80"/>
        <end position="133"/>
    </location>
</feature>
<dbReference type="eggNOG" id="COG1716">
    <property type="taxonomic scope" value="Bacteria"/>
</dbReference>
<feature type="domain" description="FHA" evidence="1">
    <location>
        <begin position="211"/>
        <end position="256"/>
    </location>
</feature>
<gene>
    <name evidence="2" type="ordered locus">Sinac_0201</name>
</gene>
<proteinExistence type="predicted"/>
<sequence>MGPARRQATVLESVEEIRAQVRAASTPTVREVGPTTQADRVSGDETPVFRPVSRPPMALLHVLDDGDTTGEMIRIRSDSFLIGRVEGNLVIPHDSGMSGRHAEIVRRNDGRAWSWYLRDLGSTNGTFVRASTIMLHQGQEFMVGARLFRFDAPAASVPAVEEPSRANATRKWEVPSRAGGGGLAPGAAPACLVEISKGAEIRRHALTEGEYWLGRDASRCAVIVDDPFVDPRHARIYRDEKGRWMVANDRSRNGVWGRVSEVALERGGYFQCGEQRFLLKAL</sequence>
<dbReference type="SUPFAM" id="SSF49879">
    <property type="entry name" value="SMAD/FHA domain"/>
    <property type="match status" value="2"/>
</dbReference>
<accession>L0D5W7</accession>
<evidence type="ECO:0000313" key="2">
    <source>
        <dbReference type="EMBL" id="AGA24652.1"/>
    </source>
</evidence>
<dbReference type="STRING" id="886293.Sinac_0201"/>
<dbReference type="CDD" id="cd00060">
    <property type="entry name" value="FHA"/>
    <property type="match status" value="2"/>
</dbReference>
<dbReference type="PROSITE" id="PS50006">
    <property type="entry name" value="FHA_DOMAIN"/>
    <property type="match status" value="2"/>
</dbReference>
<dbReference type="AlphaFoldDB" id="L0D5W7"/>
<dbReference type="Gene3D" id="2.60.200.20">
    <property type="match status" value="2"/>
</dbReference>
<keyword evidence="3" id="KW-1185">Reference proteome</keyword>
<dbReference type="RefSeq" id="WP_015243837.1">
    <property type="nucleotide sequence ID" value="NC_019892.1"/>
</dbReference>
<dbReference type="Pfam" id="PF00498">
    <property type="entry name" value="FHA"/>
    <property type="match status" value="2"/>
</dbReference>
<dbReference type="EMBL" id="CP003364">
    <property type="protein sequence ID" value="AGA24652.1"/>
    <property type="molecule type" value="Genomic_DNA"/>
</dbReference>
<dbReference type="KEGG" id="saci:Sinac_0201"/>
<dbReference type="InterPro" id="IPR050923">
    <property type="entry name" value="Cell_Proc_Reg/RNA_Proc"/>
</dbReference>